<protein>
    <recommendedName>
        <fullName evidence="2">Ig-like domain-containing protein</fullName>
    </recommendedName>
</protein>
<dbReference type="PROSITE" id="PS50835">
    <property type="entry name" value="IG_LIKE"/>
    <property type="match status" value="1"/>
</dbReference>
<dbReference type="InterPro" id="IPR036179">
    <property type="entry name" value="Ig-like_dom_sf"/>
</dbReference>
<dbReference type="CDD" id="cd00096">
    <property type="entry name" value="Ig"/>
    <property type="match status" value="1"/>
</dbReference>
<dbReference type="InterPro" id="IPR037448">
    <property type="entry name" value="Zig-8"/>
</dbReference>
<feature type="transmembrane region" description="Helical" evidence="1">
    <location>
        <begin position="111"/>
        <end position="136"/>
    </location>
</feature>
<dbReference type="GO" id="GO:0050808">
    <property type="term" value="P:synapse organization"/>
    <property type="evidence" value="ECO:0007669"/>
    <property type="project" value="TreeGrafter"/>
</dbReference>
<dbReference type="PANTHER" id="PTHR23279:SF41">
    <property type="entry name" value="DEFECTIVE PROBOSCIS EXTENSION RESPONSE 4-RELATED"/>
    <property type="match status" value="1"/>
</dbReference>
<dbReference type="AlphaFoldDB" id="A0AAU9TLL7"/>
<evidence type="ECO:0000256" key="1">
    <source>
        <dbReference type="SAM" id="Phobius"/>
    </source>
</evidence>
<dbReference type="InterPro" id="IPR007110">
    <property type="entry name" value="Ig-like_dom"/>
</dbReference>
<dbReference type="SUPFAM" id="SSF48726">
    <property type="entry name" value="Immunoglobulin"/>
    <property type="match status" value="1"/>
</dbReference>
<gene>
    <name evidence="3" type="ORF">EEDITHA_LOCUS3381</name>
</gene>
<comment type="caution">
    <text evidence="3">The sequence shown here is derived from an EMBL/GenBank/DDBJ whole genome shotgun (WGS) entry which is preliminary data.</text>
</comment>
<dbReference type="Gene3D" id="2.60.40.10">
    <property type="entry name" value="Immunoglobulins"/>
    <property type="match status" value="1"/>
</dbReference>
<evidence type="ECO:0000259" key="2">
    <source>
        <dbReference type="PROSITE" id="PS50835"/>
    </source>
</evidence>
<dbReference type="Pfam" id="PF00047">
    <property type="entry name" value="ig"/>
    <property type="match status" value="1"/>
</dbReference>
<keyword evidence="4" id="KW-1185">Reference proteome</keyword>
<dbReference type="GO" id="GO:0032589">
    <property type="term" value="C:neuron projection membrane"/>
    <property type="evidence" value="ECO:0007669"/>
    <property type="project" value="TreeGrafter"/>
</dbReference>
<reference evidence="3" key="1">
    <citation type="submission" date="2022-03" db="EMBL/GenBank/DDBJ databases">
        <authorList>
            <person name="Tunstrom K."/>
        </authorList>
    </citation>
    <scope>NUCLEOTIDE SEQUENCE</scope>
</reference>
<dbReference type="PANTHER" id="PTHR23279">
    <property type="entry name" value="DEFECTIVE PROBOSCIS EXTENSION RESPONSE DPR -RELATED"/>
    <property type="match status" value="1"/>
</dbReference>
<dbReference type="InterPro" id="IPR013783">
    <property type="entry name" value="Ig-like_fold"/>
</dbReference>
<proteinExistence type="predicted"/>
<keyword evidence="1" id="KW-0812">Transmembrane</keyword>
<name>A0AAU9TLL7_EUPED</name>
<dbReference type="InterPro" id="IPR013151">
    <property type="entry name" value="Immunoglobulin_dom"/>
</dbReference>
<dbReference type="EMBL" id="CAKOGL010000006">
    <property type="protein sequence ID" value="CAH2087087.1"/>
    <property type="molecule type" value="Genomic_DNA"/>
</dbReference>
<sequence>MSNLFIYWYRGEQVVNYAQRGGISVETEQRTRTSRLLIARAAPHDSGNYTCAPSSSESASVIVHVLSGERPAAMQSSGPPPPRVSPTVLATVATASTVHRRRPWLPITISILIYQLTSVFIVMFIVFTNVVIQFFIHKTLGYTDFRSSR</sequence>
<keyword evidence="1" id="KW-0472">Membrane</keyword>
<accession>A0AAU9TLL7</accession>
<evidence type="ECO:0000313" key="3">
    <source>
        <dbReference type="EMBL" id="CAH2087087.1"/>
    </source>
</evidence>
<feature type="domain" description="Ig-like" evidence="2">
    <location>
        <begin position="1"/>
        <end position="62"/>
    </location>
</feature>
<dbReference type="Proteomes" id="UP001153954">
    <property type="component" value="Unassembled WGS sequence"/>
</dbReference>
<organism evidence="3 4">
    <name type="scientific">Euphydryas editha</name>
    <name type="common">Edith's checkerspot</name>
    <dbReference type="NCBI Taxonomy" id="104508"/>
    <lineage>
        <taxon>Eukaryota</taxon>
        <taxon>Metazoa</taxon>
        <taxon>Ecdysozoa</taxon>
        <taxon>Arthropoda</taxon>
        <taxon>Hexapoda</taxon>
        <taxon>Insecta</taxon>
        <taxon>Pterygota</taxon>
        <taxon>Neoptera</taxon>
        <taxon>Endopterygota</taxon>
        <taxon>Lepidoptera</taxon>
        <taxon>Glossata</taxon>
        <taxon>Ditrysia</taxon>
        <taxon>Papilionoidea</taxon>
        <taxon>Nymphalidae</taxon>
        <taxon>Nymphalinae</taxon>
        <taxon>Euphydryas</taxon>
    </lineage>
</organism>
<evidence type="ECO:0000313" key="4">
    <source>
        <dbReference type="Proteomes" id="UP001153954"/>
    </source>
</evidence>
<keyword evidence="1" id="KW-1133">Transmembrane helix</keyword>